<evidence type="ECO:0000313" key="1">
    <source>
        <dbReference type="EMBL" id="MBK8571061.1"/>
    </source>
</evidence>
<dbReference type="Gene3D" id="3.40.50.1240">
    <property type="entry name" value="Phosphoglycerate mutase-like"/>
    <property type="match status" value="1"/>
</dbReference>
<organism evidence="1 2">
    <name type="scientific">Candidatus Geothrix odensensis</name>
    <dbReference type="NCBI Taxonomy" id="2954440"/>
    <lineage>
        <taxon>Bacteria</taxon>
        <taxon>Pseudomonadati</taxon>
        <taxon>Acidobacteriota</taxon>
        <taxon>Holophagae</taxon>
        <taxon>Holophagales</taxon>
        <taxon>Holophagaceae</taxon>
        <taxon>Geothrix</taxon>
    </lineage>
</organism>
<accession>A0A936EZE7</accession>
<evidence type="ECO:0000313" key="2">
    <source>
        <dbReference type="Proteomes" id="UP000709959"/>
    </source>
</evidence>
<dbReference type="AlphaFoldDB" id="A0A936EZE7"/>
<dbReference type="EMBL" id="JADKCH010000001">
    <property type="protein sequence ID" value="MBK8571061.1"/>
    <property type="molecule type" value="Genomic_DNA"/>
</dbReference>
<name>A0A936EZE7_9BACT</name>
<dbReference type="Proteomes" id="UP000709959">
    <property type="component" value="Unassembled WGS sequence"/>
</dbReference>
<sequence>MTTLLLIRHGIAEDPHPGQRDADRALTEEGWGRTRAAMKGLVARGCRPTRGFHSPYRRAAETMTCLQEAAGAFPMESRVDLMPDGQPPQVDLWLRGLMAEAGPGEVLVLISHQPFLSDLVFHLTGREVNVKKASCTVIRWENAGWRFERQYQPAELRS</sequence>
<protein>
    <submittedName>
        <fullName evidence="1">Histidine phosphatase family protein</fullName>
    </submittedName>
</protein>
<dbReference type="CDD" id="cd07067">
    <property type="entry name" value="HP_PGM_like"/>
    <property type="match status" value="1"/>
</dbReference>
<comment type="caution">
    <text evidence="1">The sequence shown here is derived from an EMBL/GenBank/DDBJ whole genome shotgun (WGS) entry which is preliminary data.</text>
</comment>
<reference evidence="1 2" key="1">
    <citation type="submission" date="2020-10" db="EMBL/GenBank/DDBJ databases">
        <title>Connecting structure to function with the recovery of over 1000 high-quality activated sludge metagenome-assembled genomes encoding full-length rRNA genes using long-read sequencing.</title>
        <authorList>
            <person name="Singleton C.M."/>
            <person name="Petriglieri F."/>
            <person name="Kristensen J.M."/>
            <person name="Kirkegaard R.H."/>
            <person name="Michaelsen T.Y."/>
            <person name="Andersen M.H."/>
            <person name="Karst S.M."/>
            <person name="Dueholm M.S."/>
            <person name="Nielsen P.H."/>
            <person name="Albertsen M."/>
        </authorList>
    </citation>
    <scope>NUCLEOTIDE SEQUENCE [LARGE SCALE GENOMIC DNA]</scope>
    <source>
        <strain evidence="1">OdNE_18-Q3-R46-58_MAXAC.008</strain>
    </source>
</reference>
<dbReference type="SMART" id="SM00855">
    <property type="entry name" value="PGAM"/>
    <property type="match status" value="1"/>
</dbReference>
<dbReference type="Pfam" id="PF00300">
    <property type="entry name" value="His_Phos_1"/>
    <property type="match status" value="1"/>
</dbReference>
<dbReference type="InterPro" id="IPR029033">
    <property type="entry name" value="His_PPase_superfam"/>
</dbReference>
<gene>
    <name evidence="1" type="ORF">IPN91_00175</name>
</gene>
<dbReference type="InterPro" id="IPR013078">
    <property type="entry name" value="His_Pase_superF_clade-1"/>
</dbReference>
<dbReference type="SUPFAM" id="SSF53254">
    <property type="entry name" value="Phosphoglycerate mutase-like"/>
    <property type="match status" value="1"/>
</dbReference>
<proteinExistence type="predicted"/>